<dbReference type="GO" id="GO:0046872">
    <property type="term" value="F:metal ion binding"/>
    <property type="evidence" value="ECO:0007669"/>
    <property type="project" value="UniProtKB-KW"/>
</dbReference>
<comment type="caution">
    <text evidence="11">The sequence shown here is derived from an EMBL/GenBank/DDBJ whole genome shotgun (WGS) entry which is preliminary data.</text>
</comment>
<dbReference type="Pfam" id="PF12357">
    <property type="entry name" value="PLD_C"/>
    <property type="match status" value="1"/>
</dbReference>
<evidence type="ECO:0000256" key="2">
    <source>
        <dbReference type="ARBA" id="ARBA00012027"/>
    </source>
</evidence>
<dbReference type="Gene3D" id="3.30.870.10">
    <property type="entry name" value="Endonuclease Chain A"/>
    <property type="match status" value="3"/>
</dbReference>
<protein>
    <recommendedName>
        <fullName evidence="2">phospholipase D</fullName>
        <ecNumber evidence="2">3.1.4.4</ecNumber>
    </recommendedName>
</protein>
<evidence type="ECO:0000313" key="12">
    <source>
        <dbReference type="Proteomes" id="UP000288805"/>
    </source>
</evidence>
<dbReference type="SUPFAM" id="SSF56024">
    <property type="entry name" value="Phospholipase D/nuclease"/>
    <property type="match status" value="2"/>
</dbReference>
<accession>A0A438GUW9</accession>
<keyword evidence="9" id="KW-0732">Signal</keyword>
<dbReference type="GO" id="GO:0016042">
    <property type="term" value="P:lipid catabolic process"/>
    <property type="evidence" value="ECO:0007669"/>
    <property type="project" value="UniProtKB-KW"/>
</dbReference>
<dbReference type="Pfam" id="PF00614">
    <property type="entry name" value="PLDc"/>
    <property type="match status" value="1"/>
</dbReference>
<evidence type="ECO:0000256" key="9">
    <source>
        <dbReference type="SAM" id="SignalP"/>
    </source>
</evidence>
<reference evidence="11 12" key="1">
    <citation type="journal article" date="2018" name="PLoS Genet.">
        <title>Population sequencing reveals clonal diversity and ancestral inbreeding in the grapevine cultivar Chardonnay.</title>
        <authorList>
            <person name="Roach M.J."/>
            <person name="Johnson D.L."/>
            <person name="Bohlmann J."/>
            <person name="van Vuuren H.J."/>
            <person name="Jones S.J."/>
            <person name="Pretorius I.S."/>
            <person name="Schmidt S.A."/>
            <person name="Borneman A.R."/>
        </authorList>
    </citation>
    <scope>NUCLEOTIDE SEQUENCE [LARGE SCALE GENOMIC DNA]</scope>
    <source>
        <strain evidence="12">cv. Chardonnay</strain>
        <tissue evidence="11">Leaf</tissue>
    </source>
</reference>
<sequence length="589" mass="67541">MFNMLLIYLLLLLISIHRSRARGPRQPWHDLHCKVEGPAAYDIMTNFEQRWRKAAKWRDFRLKKVTHWHEDALIRLDRISWIITPSSGPTGDHAVRVTTEEDPETWHVQVFRSIDSGSVRGFPKLVQDAEAQNLVCGKNLKIDRSIHAAYVKAIRSAQHFIYIENQYFLGSAYHWPSYKNAGADNLIPMELALKISSKISANEHFRVYIVVPMWPEGVPTSASVQEILFWQVKQTSFFSCVVVIFFLQHSKMWLRKEQNQSVYLVCCPKEIYHEAIFLGKLMKSLNDKKDLRRVLIDIEDACNRISRDLMEMHHSACCMLMYSFKFLIDEVQGVNSRSIIHNEGRIKEDFSIQMGYKNSYALWRIMLTGQTMSMMYQIIGQAINKAGLSDTHHPQDYLNFYCLGKREASSTESSAQTSNSSENRALGLAQKFRRFMIYVHAKGMIVDDEYVLIGSANINQRSLDGSRDTEIAMGAYQPSYTWSGKKTHPHGQVYGYRMSLWAEHLGTLEDSFCQPESLECIRQVNSIAKNNWQIYAADENKEMTGHLMQYPIQVSKNGNVSTLPGHECFPDVGGKVLGSPTNLPDALTT</sequence>
<evidence type="ECO:0000256" key="5">
    <source>
        <dbReference type="ARBA" id="ARBA00022801"/>
    </source>
</evidence>
<dbReference type="InterPro" id="IPR001736">
    <property type="entry name" value="PLipase_D/transphosphatidylase"/>
</dbReference>
<dbReference type="PANTHER" id="PTHR18896">
    <property type="entry name" value="PHOSPHOLIPASE D"/>
    <property type="match status" value="1"/>
</dbReference>
<comment type="catalytic activity">
    <reaction evidence="1">
        <text>a 1,2-diacyl-sn-glycero-3-phosphocholine + H2O = a 1,2-diacyl-sn-glycero-3-phosphate + choline + H(+)</text>
        <dbReference type="Rhea" id="RHEA:14445"/>
        <dbReference type="ChEBI" id="CHEBI:15354"/>
        <dbReference type="ChEBI" id="CHEBI:15377"/>
        <dbReference type="ChEBI" id="CHEBI:15378"/>
        <dbReference type="ChEBI" id="CHEBI:57643"/>
        <dbReference type="ChEBI" id="CHEBI:58608"/>
        <dbReference type="EC" id="3.1.4.4"/>
    </reaction>
</comment>
<evidence type="ECO:0000256" key="7">
    <source>
        <dbReference type="ARBA" id="ARBA00022963"/>
    </source>
</evidence>
<evidence type="ECO:0000256" key="1">
    <source>
        <dbReference type="ARBA" id="ARBA00000798"/>
    </source>
</evidence>
<dbReference type="PROSITE" id="PS50035">
    <property type="entry name" value="PLD"/>
    <property type="match status" value="1"/>
</dbReference>
<dbReference type="InterPro" id="IPR024632">
    <property type="entry name" value="PLipase_D_C"/>
</dbReference>
<keyword evidence="4" id="KW-0677">Repeat</keyword>
<proteinExistence type="predicted"/>
<dbReference type="EC" id="3.1.4.4" evidence="2"/>
<evidence type="ECO:0000256" key="4">
    <source>
        <dbReference type="ARBA" id="ARBA00022737"/>
    </source>
</evidence>
<dbReference type="SMART" id="SM00155">
    <property type="entry name" value="PLDc"/>
    <property type="match status" value="1"/>
</dbReference>
<keyword evidence="5" id="KW-0378">Hydrolase</keyword>
<feature type="domain" description="PLD phosphodiesterase" evidence="10">
    <location>
        <begin position="435"/>
        <end position="462"/>
    </location>
</feature>
<feature type="signal peptide" evidence="9">
    <location>
        <begin position="1"/>
        <end position="21"/>
    </location>
</feature>
<dbReference type="EMBL" id="QGNW01000337">
    <property type="protein sequence ID" value="RVW75997.1"/>
    <property type="molecule type" value="Genomic_DNA"/>
</dbReference>
<dbReference type="GO" id="GO:0004630">
    <property type="term" value="F:phospholipase D activity"/>
    <property type="evidence" value="ECO:0007669"/>
    <property type="project" value="UniProtKB-EC"/>
</dbReference>
<evidence type="ECO:0000256" key="3">
    <source>
        <dbReference type="ARBA" id="ARBA00022723"/>
    </source>
</evidence>
<evidence type="ECO:0000256" key="8">
    <source>
        <dbReference type="ARBA" id="ARBA00023098"/>
    </source>
</evidence>
<keyword evidence="3" id="KW-0479">Metal-binding</keyword>
<dbReference type="PANTHER" id="PTHR18896:SF153">
    <property type="entry name" value="PHOSPHOLIPASE D"/>
    <property type="match status" value="1"/>
</dbReference>
<keyword evidence="8" id="KW-0443">Lipid metabolism</keyword>
<gene>
    <name evidence="11" type="primary">PLDDELTA_7</name>
    <name evidence="11" type="ORF">CK203_052797</name>
</gene>
<evidence type="ECO:0000259" key="10">
    <source>
        <dbReference type="PROSITE" id="PS50035"/>
    </source>
</evidence>
<dbReference type="AlphaFoldDB" id="A0A438GUW9"/>
<organism evidence="11 12">
    <name type="scientific">Vitis vinifera</name>
    <name type="common">Grape</name>
    <dbReference type="NCBI Taxonomy" id="29760"/>
    <lineage>
        <taxon>Eukaryota</taxon>
        <taxon>Viridiplantae</taxon>
        <taxon>Streptophyta</taxon>
        <taxon>Embryophyta</taxon>
        <taxon>Tracheophyta</taxon>
        <taxon>Spermatophyta</taxon>
        <taxon>Magnoliopsida</taxon>
        <taxon>eudicotyledons</taxon>
        <taxon>Gunneridae</taxon>
        <taxon>Pentapetalae</taxon>
        <taxon>rosids</taxon>
        <taxon>Vitales</taxon>
        <taxon>Vitaceae</taxon>
        <taxon>Viteae</taxon>
        <taxon>Vitis</taxon>
    </lineage>
</organism>
<keyword evidence="7" id="KW-0442">Lipid degradation</keyword>
<dbReference type="Proteomes" id="UP000288805">
    <property type="component" value="Unassembled WGS sequence"/>
</dbReference>
<dbReference type="InterPro" id="IPR015679">
    <property type="entry name" value="PLipase_D_fam"/>
</dbReference>
<keyword evidence="6" id="KW-0106">Calcium</keyword>
<feature type="chain" id="PRO_5019369371" description="phospholipase D" evidence="9">
    <location>
        <begin position="22"/>
        <end position="589"/>
    </location>
</feature>
<evidence type="ECO:0000256" key="6">
    <source>
        <dbReference type="ARBA" id="ARBA00022837"/>
    </source>
</evidence>
<evidence type="ECO:0000313" key="11">
    <source>
        <dbReference type="EMBL" id="RVW75997.1"/>
    </source>
</evidence>
<name>A0A438GUW9_VITVI</name>